<evidence type="ECO:0008006" key="3">
    <source>
        <dbReference type="Google" id="ProtNLM"/>
    </source>
</evidence>
<organism evidence="1 2">
    <name type="scientific">Breznakiella homolactica</name>
    <dbReference type="NCBI Taxonomy" id="2798577"/>
    <lineage>
        <taxon>Bacteria</taxon>
        <taxon>Pseudomonadati</taxon>
        <taxon>Spirochaetota</taxon>
        <taxon>Spirochaetia</taxon>
        <taxon>Spirochaetales</taxon>
        <taxon>Breznakiellaceae</taxon>
        <taxon>Breznakiella</taxon>
    </lineage>
</organism>
<protein>
    <recommendedName>
        <fullName evidence="3">Lipoprotein</fullName>
    </recommendedName>
</protein>
<proteinExistence type="predicted"/>
<name>A0A7T8BA97_9SPIR</name>
<evidence type="ECO:0000313" key="1">
    <source>
        <dbReference type="EMBL" id="QQO07998.1"/>
    </source>
</evidence>
<dbReference type="PROSITE" id="PS51257">
    <property type="entry name" value="PROKAR_LIPOPROTEIN"/>
    <property type="match status" value="1"/>
</dbReference>
<keyword evidence="2" id="KW-1185">Reference proteome</keyword>
<dbReference type="AlphaFoldDB" id="A0A7T8BA97"/>
<evidence type="ECO:0000313" key="2">
    <source>
        <dbReference type="Proteomes" id="UP000595917"/>
    </source>
</evidence>
<dbReference type="KEGG" id="bhc:JFL75_13730"/>
<dbReference type="Proteomes" id="UP000595917">
    <property type="component" value="Chromosome"/>
</dbReference>
<dbReference type="EMBL" id="CP067089">
    <property type="protein sequence ID" value="QQO07998.1"/>
    <property type="molecule type" value="Genomic_DNA"/>
</dbReference>
<reference evidence="1" key="1">
    <citation type="submission" date="2021-01" db="EMBL/GenBank/DDBJ databases">
        <title>Description of Breznakiella homolactica.</title>
        <authorList>
            <person name="Song Y."/>
            <person name="Brune A."/>
        </authorList>
    </citation>
    <scope>NUCLEOTIDE SEQUENCE</scope>
    <source>
        <strain evidence="1">RmG30</strain>
    </source>
</reference>
<gene>
    <name evidence="1" type="ORF">JFL75_13730</name>
</gene>
<sequence>MKKITLYTALLITVTALLVSCGMFFDNQASDEGTVRITLGTAEGRALGDPASAQLPVFSRVILYAKQNGKTVRSGSFSGGNSSFSMSVPYGSGYEIELFAVVDQSKNPTVPAIVKAYGGRVKNISVNQAEIEPLIIDLSVSETAIMRHYLGLSNLELQYSPDGSTMETIFDFGSASMMGFPYTIDQYGRILTMQGDTITRYDGRAGAGDVIFDSSSTFVPPLISNMTELVYDGTRNCLIYLSNTTDIEYWLFDYPGESDDFDVNTSLDLPPNIPLAVDRDGYLYGVFSSGGGIYVLKLEVTGPRDDYEIRDVSRFSLTANGIVDPSKLRVVNDVLLIIGREAADPGAEFPSLFAVDCGTMKLKWSSISSKEYPQIKNTDAVGTLPLGEMDPSVYAFPAGWTRDAVYIQDRVTIINSTSLDDYYRVVEIDINSGKIRRSHFITLN</sequence>
<dbReference type="RefSeq" id="WP_215625304.1">
    <property type="nucleotide sequence ID" value="NZ_CP067089.2"/>
</dbReference>
<accession>A0A7T8BA97</accession>